<evidence type="ECO:0000256" key="5">
    <source>
        <dbReference type="ARBA" id="ARBA00023136"/>
    </source>
</evidence>
<proteinExistence type="inferred from homology"/>
<dbReference type="EMBL" id="RCHU01000575">
    <property type="protein sequence ID" value="TKS01259.1"/>
    <property type="molecule type" value="Genomic_DNA"/>
</dbReference>
<dbReference type="InterPro" id="IPR006904">
    <property type="entry name" value="DUF716"/>
</dbReference>
<evidence type="ECO:0000256" key="1">
    <source>
        <dbReference type="ARBA" id="ARBA00004141"/>
    </source>
</evidence>
<name>A0A4U5PVQ5_POPAL</name>
<dbReference type="AlphaFoldDB" id="A0A4U5PVQ5"/>
<keyword evidence="4 6" id="KW-1133">Transmembrane helix</keyword>
<dbReference type="Pfam" id="PF04819">
    <property type="entry name" value="DUF716"/>
    <property type="match status" value="1"/>
</dbReference>
<feature type="transmembrane region" description="Helical" evidence="6">
    <location>
        <begin position="154"/>
        <end position="175"/>
    </location>
</feature>
<accession>A0A4U5PVQ5</accession>
<feature type="transmembrane region" description="Helical" evidence="6">
    <location>
        <begin position="236"/>
        <end position="256"/>
    </location>
</feature>
<comment type="subcellular location">
    <subcellularLocation>
        <location evidence="1">Membrane</location>
        <topology evidence="1">Multi-pass membrane protein</topology>
    </subcellularLocation>
</comment>
<evidence type="ECO:0008006" key="8">
    <source>
        <dbReference type="Google" id="ProtNLM"/>
    </source>
</evidence>
<feature type="transmembrane region" description="Helical" evidence="6">
    <location>
        <begin position="51"/>
        <end position="73"/>
    </location>
</feature>
<reference evidence="7" key="1">
    <citation type="submission" date="2018-10" db="EMBL/GenBank/DDBJ databases">
        <title>Population genomic analysis revealed the cold adaptation of white poplar.</title>
        <authorList>
            <person name="Liu Y.-J."/>
        </authorList>
    </citation>
    <scope>NUCLEOTIDE SEQUENCE [LARGE SCALE GENOMIC DNA]</scope>
    <source>
        <strain evidence="7">PAL-ZL1</strain>
    </source>
</reference>
<comment type="caution">
    <text evidence="7">The sequence shown here is derived from an EMBL/GenBank/DDBJ whole genome shotgun (WGS) entry which is preliminary data.</text>
</comment>
<feature type="transmembrane region" description="Helical" evidence="6">
    <location>
        <begin position="123"/>
        <end position="142"/>
    </location>
</feature>
<feature type="transmembrane region" description="Helical" evidence="6">
    <location>
        <begin position="12"/>
        <end position="30"/>
    </location>
</feature>
<comment type="similarity">
    <text evidence="2">Belongs to the TMEM45 family.</text>
</comment>
<feature type="transmembrane region" description="Helical" evidence="6">
    <location>
        <begin position="93"/>
        <end position="111"/>
    </location>
</feature>
<evidence type="ECO:0000313" key="7">
    <source>
        <dbReference type="EMBL" id="TKS01259.1"/>
    </source>
</evidence>
<evidence type="ECO:0000256" key="2">
    <source>
        <dbReference type="ARBA" id="ARBA00006948"/>
    </source>
</evidence>
<sequence>MGSFIGHALPGTLFLLVGVWHIWSSLVRYVSNPKSFRVRVWNPVPGFDGKLEYLELYLVAGGAFIDMCIELLYSTHLKFFINGVLNPHHMNDFEHGGMLLMFFIFGVVSLLSEKTRFLPLPEGALCLVAAAAFSAEYLLFYFHSTTHKGLEGHYHLLLVLLIGLCVLSVAAGALLRTSFPVDLSSGIALTLQGLWFYQTAFTLYGPMMPNGCQLKGDQIVCRSSESLVRGELLANFQLFSLVFGVLVTVAASYGFAASRYGHSDLKSLHVRPDGLE</sequence>
<keyword evidence="5 6" id="KW-0472">Membrane</keyword>
<dbReference type="PANTHER" id="PTHR47119">
    <property type="entry name" value="PLANT VIRAL-RESPONSE FAMILY PROTEIN"/>
    <property type="match status" value="1"/>
</dbReference>
<protein>
    <recommendedName>
        <fullName evidence="8">Transmembrane protein 45B</fullName>
    </recommendedName>
</protein>
<dbReference type="GO" id="GO:0016020">
    <property type="term" value="C:membrane"/>
    <property type="evidence" value="ECO:0007669"/>
    <property type="project" value="UniProtKB-SubCell"/>
</dbReference>
<evidence type="ECO:0000256" key="6">
    <source>
        <dbReference type="SAM" id="Phobius"/>
    </source>
</evidence>
<dbReference type="PANTHER" id="PTHR47119:SF1">
    <property type="entry name" value="PLANT VIRAL-RESPONSE FAMILY PROTEIN"/>
    <property type="match status" value="1"/>
</dbReference>
<keyword evidence="3 6" id="KW-0812">Transmembrane</keyword>
<gene>
    <name evidence="7" type="ORF">D5086_0000177420</name>
</gene>
<feature type="transmembrane region" description="Helical" evidence="6">
    <location>
        <begin position="187"/>
        <end position="207"/>
    </location>
</feature>
<evidence type="ECO:0000256" key="4">
    <source>
        <dbReference type="ARBA" id="ARBA00022989"/>
    </source>
</evidence>
<evidence type="ECO:0000256" key="3">
    <source>
        <dbReference type="ARBA" id="ARBA00022692"/>
    </source>
</evidence>
<organism evidence="7">
    <name type="scientific">Populus alba</name>
    <name type="common">White poplar</name>
    <dbReference type="NCBI Taxonomy" id="43335"/>
    <lineage>
        <taxon>Eukaryota</taxon>
        <taxon>Viridiplantae</taxon>
        <taxon>Streptophyta</taxon>
        <taxon>Embryophyta</taxon>
        <taxon>Tracheophyta</taxon>
        <taxon>Spermatophyta</taxon>
        <taxon>Magnoliopsida</taxon>
        <taxon>eudicotyledons</taxon>
        <taxon>Gunneridae</taxon>
        <taxon>Pentapetalae</taxon>
        <taxon>rosids</taxon>
        <taxon>fabids</taxon>
        <taxon>Malpighiales</taxon>
        <taxon>Salicaceae</taxon>
        <taxon>Saliceae</taxon>
        <taxon>Populus</taxon>
    </lineage>
</organism>